<evidence type="ECO:0000313" key="2">
    <source>
        <dbReference type="EMBL" id="CAD7644610.1"/>
    </source>
</evidence>
<reference evidence="2" key="1">
    <citation type="submission" date="2020-11" db="EMBL/GenBank/DDBJ databases">
        <authorList>
            <person name="Tran Van P."/>
        </authorList>
    </citation>
    <scope>NUCLEOTIDE SEQUENCE</scope>
</reference>
<evidence type="ECO:0000313" key="3">
    <source>
        <dbReference type="Proteomes" id="UP000728032"/>
    </source>
</evidence>
<dbReference type="AlphaFoldDB" id="A0A7R9LMU4"/>
<name>A0A7R9LMU4_9ACAR</name>
<feature type="non-terminal residue" evidence="2">
    <location>
        <position position="1"/>
    </location>
</feature>
<feature type="compositionally biased region" description="Low complexity" evidence="1">
    <location>
        <begin position="291"/>
        <end position="300"/>
    </location>
</feature>
<feature type="compositionally biased region" description="Polar residues" evidence="1">
    <location>
        <begin position="1"/>
        <end position="18"/>
    </location>
</feature>
<dbReference type="EMBL" id="OC916568">
    <property type="protein sequence ID" value="CAD7644610.1"/>
    <property type="molecule type" value="Genomic_DNA"/>
</dbReference>
<feature type="compositionally biased region" description="Low complexity" evidence="1">
    <location>
        <begin position="316"/>
        <end position="325"/>
    </location>
</feature>
<organism evidence="2">
    <name type="scientific">Oppiella nova</name>
    <dbReference type="NCBI Taxonomy" id="334625"/>
    <lineage>
        <taxon>Eukaryota</taxon>
        <taxon>Metazoa</taxon>
        <taxon>Ecdysozoa</taxon>
        <taxon>Arthropoda</taxon>
        <taxon>Chelicerata</taxon>
        <taxon>Arachnida</taxon>
        <taxon>Acari</taxon>
        <taxon>Acariformes</taxon>
        <taxon>Sarcoptiformes</taxon>
        <taxon>Oribatida</taxon>
        <taxon>Brachypylina</taxon>
        <taxon>Oppioidea</taxon>
        <taxon>Oppiidae</taxon>
        <taxon>Oppiella</taxon>
    </lineage>
</organism>
<gene>
    <name evidence="2" type="ORF">ONB1V03_LOCUS4771</name>
</gene>
<feature type="compositionally biased region" description="Basic and acidic residues" evidence="1">
    <location>
        <begin position="154"/>
        <end position="163"/>
    </location>
</feature>
<feature type="compositionally biased region" description="Polar residues" evidence="1">
    <location>
        <begin position="191"/>
        <end position="200"/>
    </location>
</feature>
<feature type="region of interest" description="Disordered" evidence="1">
    <location>
        <begin position="132"/>
        <end position="257"/>
    </location>
</feature>
<dbReference type="Proteomes" id="UP000728032">
    <property type="component" value="Unassembled WGS sequence"/>
</dbReference>
<proteinExistence type="predicted"/>
<feature type="region of interest" description="Disordered" evidence="1">
    <location>
        <begin position="1"/>
        <end position="62"/>
    </location>
</feature>
<feature type="region of interest" description="Disordered" evidence="1">
    <location>
        <begin position="430"/>
        <end position="490"/>
    </location>
</feature>
<protein>
    <submittedName>
        <fullName evidence="2">Uncharacterized protein</fullName>
    </submittedName>
</protein>
<dbReference type="EMBL" id="CAJPVJ010001743">
    <property type="protein sequence ID" value="CAG2165226.1"/>
    <property type="molecule type" value="Genomic_DNA"/>
</dbReference>
<feature type="compositionally biased region" description="Polar residues" evidence="1">
    <location>
        <begin position="138"/>
        <end position="153"/>
    </location>
</feature>
<sequence>MGNHSSGFNKTFVTNQSHNNKDSKRPHSVLGISAEDNSRCNFKGPVLRSHTHHNENHKMHKYTRPPGMQLPPLPRSHSFHQVLRPTENGQILAAKGTIRGLEFSKPLTNATKSPIADELKAILNSRRCKSETDLAADNGSSHDSNQSEGSNYEDNNKRKEFNGIRKSSASNGVAAKIHRAKYRAPPPPQHLSGSTQDLSATNTSHSNLLSSLDSSSSNMTDSHKKSAGKQFVATSGTASASSAGSSGNSAHNNLDVHNNGLTRKLSQKSYNNHISSDESSRYLIIPRLKLSQQQLQHQSSTGHKDPGNGSAGSGGNHTNNTGANHVMPSRYQSRNIIFDSKNANFEGVNSGLSADCSQDYRKLKRSSSSSNYESDLKNKTKSDMISIDKHYKIKSIERLNRELSAETNNNHNNNYNNYYNHNNRDFVKVNDNPKVRNKSAGSPALPPAFDDNFILRRSTPTAGLKDQQKSSYFFGKQSQPNEKNNKNKSLDTKRAIHPWSDETHNGTGNGVNGVHTNGSRTHHLTNDDMIRPAKPYNSRQQVHTSSTPPPAPPILNFDYEFDISSANNTKSIRTNVSDSANYSDEDEEEEIKVIIRPQLPPLKREQLSESRRERILLSEDLFNLRPIAK</sequence>
<dbReference type="OrthoDB" id="6517061at2759"/>
<feature type="compositionally biased region" description="Low complexity" evidence="1">
    <location>
        <begin position="233"/>
        <end position="250"/>
    </location>
</feature>
<feature type="region of interest" description="Disordered" evidence="1">
    <location>
        <begin position="291"/>
        <end position="326"/>
    </location>
</feature>
<feature type="compositionally biased region" description="Low complexity" evidence="1">
    <location>
        <begin position="201"/>
        <end position="220"/>
    </location>
</feature>
<feature type="region of interest" description="Disordered" evidence="1">
    <location>
        <begin position="358"/>
        <end position="378"/>
    </location>
</feature>
<evidence type="ECO:0000256" key="1">
    <source>
        <dbReference type="SAM" id="MobiDB-lite"/>
    </source>
</evidence>
<accession>A0A7R9LMU4</accession>
<keyword evidence="3" id="KW-1185">Reference proteome</keyword>